<name>A0ABC8TAJ3_9AQUA</name>
<feature type="region of interest" description="Disordered" evidence="1">
    <location>
        <begin position="25"/>
        <end position="54"/>
    </location>
</feature>
<accession>A0ABC8TAJ3</accession>
<dbReference type="EMBL" id="CAUOFW020004147">
    <property type="protein sequence ID" value="CAK9164038.1"/>
    <property type="molecule type" value="Genomic_DNA"/>
</dbReference>
<organism evidence="2 3">
    <name type="scientific">Ilex paraguariensis</name>
    <name type="common">yerba mate</name>
    <dbReference type="NCBI Taxonomy" id="185542"/>
    <lineage>
        <taxon>Eukaryota</taxon>
        <taxon>Viridiplantae</taxon>
        <taxon>Streptophyta</taxon>
        <taxon>Embryophyta</taxon>
        <taxon>Tracheophyta</taxon>
        <taxon>Spermatophyta</taxon>
        <taxon>Magnoliopsida</taxon>
        <taxon>eudicotyledons</taxon>
        <taxon>Gunneridae</taxon>
        <taxon>Pentapetalae</taxon>
        <taxon>asterids</taxon>
        <taxon>campanulids</taxon>
        <taxon>Aquifoliales</taxon>
        <taxon>Aquifoliaceae</taxon>
        <taxon>Ilex</taxon>
    </lineage>
</organism>
<evidence type="ECO:0000313" key="2">
    <source>
        <dbReference type="EMBL" id="CAK9164038.1"/>
    </source>
</evidence>
<evidence type="ECO:0000313" key="3">
    <source>
        <dbReference type="Proteomes" id="UP001642360"/>
    </source>
</evidence>
<proteinExistence type="predicted"/>
<reference evidence="2 3" key="1">
    <citation type="submission" date="2024-02" db="EMBL/GenBank/DDBJ databases">
        <authorList>
            <person name="Vignale AGUSTIN F."/>
            <person name="Sosa J E."/>
            <person name="Modenutti C."/>
        </authorList>
    </citation>
    <scope>NUCLEOTIDE SEQUENCE [LARGE SCALE GENOMIC DNA]</scope>
</reference>
<gene>
    <name evidence="2" type="ORF">ILEXP_LOCUS33117</name>
</gene>
<protein>
    <submittedName>
        <fullName evidence="2">Uncharacterized protein</fullName>
    </submittedName>
</protein>
<evidence type="ECO:0000256" key="1">
    <source>
        <dbReference type="SAM" id="MobiDB-lite"/>
    </source>
</evidence>
<sequence length="54" mass="5819">MIVVLVIPLVAHSKRPMNDLGADIGVDGVSGTANGNQPVQESNVNRSYDRREDL</sequence>
<dbReference type="AlphaFoldDB" id="A0ABC8TAJ3"/>
<feature type="non-terminal residue" evidence="2">
    <location>
        <position position="54"/>
    </location>
</feature>
<feature type="compositionally biased region" description="Polar residues" evidence="1">
    <location>
        <begin position="31"/>
        <end position="46"/>
    </location>
</feature>
<keyword evidence="3" id="KW-1185">Reference proteome</keyword>
<comment type="caution">
    <text evidence="2">The sequence shown here is derived from an EMBL/GenBank/DDBJ whole genome shotgun (WGS) entry which is preliminary data.</text>
</comment>
<dbReference type="Proteomes" id="UP001642360">
    <property type="component" value="Unassembled WGS sequence"/>
</dbReference>